<reference evidence="2" key="1">
    <citation type="submission" date="2023-01" db="EMBL/GenBank/DDBJ databases">
        <title>Genome assembly of the deep-sea coral Lophelia pertusa.</title>
        <authorList>
            <person name="Herrera S."/>
            <person name="Cordes E."/>
        </authorList>
    </citation>
    <scope>NUCLEOTIDE SEQUENCE</scope>
    <source>
        <strain evidence="2">USNM1676648</strain>
        <tissue evidence="2">Polyp</tissue>
    </source>
</reference>
<sequence>MDDKILTLLQKNMGNVEEKMRNHQVQLKQKEYFLLLAGETGSGKSSLVNLILGEELLPYSVLSTTSTICELKYGRKRKIVAHFKDKDPETGLATKVLSLVENPEESASEQGYLQQISPFVHVKSDREKGSIYKKIELFWPHQLLERGVVIIDSPGIGESEIMDEIVTQYLPQAFAFIYVINSANAGGVQKDRLEKLLEEVRKVTLEGQGEFSPKCALFVCNKWDQVPEKEIKEVKNHVVMKLTKYWPGLVPKSQIIHMSSKNASTAQNHGIITEEFSALMSGMRSMVLKSIEARLEIHWKWLDYFLSRMIYQAKAFVMNASRDQDKVVEKMALILLRLYVIEKQQTEVMADLHNYLKDRVDGAMQKLSEYLKSDDVRARFTSWTLDEVPKAESSWEVTKSNIAKALGSRLREIIEHWEEDNQVFSHARESLLQHFQERYNFVEGQLRNLQGAVTNDDLNLPESDPSTESFSTAEKIVIGVTSPIWVPLTLVALVIGAQWLA</sequence>
<evidence type="ECO:0000313" key="3">
    <source>
        <dbReference type="Proteomes" id="UP001163046"/>
    </source>
</evidence>
<feature type="domain" description="Dynamin N-terminal" evidence="1">
    <location>
        <begin position="36"/>
        <end position="200"/>
    </location>
</feature>
<keyword evidence="3" id="KW-1185">Reference proteome</keyword>
<protein>
    <recommendedName>
        <fullName evidence="1">Dynamin N-terminal domain-containing protein</fullName>
    </recommendedName>
</protein>
<organism evidence="2 3">
    <name type="scientific">Desmophyllum pertusum</name>
    <dbReference type="NCBI Taxonomy" id="174260"/>
    <lineage>
        <taxon>Eukaryota</taxon>
        <taxon>Metazoa</taxon>
        <taxon>Cnidaria</taxon>
        <taxon>Anthozoa</taxon>
        <taxon>Hexacorallia</taxon>
        <taxon>Scleractinia</taxon>
        <taxon>Caryophylliina</taxon>
        <taxon>Caryophylliidae</taxon>
        <taxon>Desmophyllum</taxon>
    </lineage>
</organism>
<evidence type="ECO:0000313" key="2">
    <source>
        <dbReference type="EMBL" id="KAJ7392779.1"/>
    </source>
</evidence>
<dbReference type="PROSITE" id="PS00675">
    <property type="entry name" value="SIGMA54_INTERACT_1"/>
    <property type="match status" value="1"/>
</dbReference>
<dbReference type="InterPro" id="IPR027417">
    <property type="entry name" value="P-loop_NTPase"/>
</dbReference>
<dbReference type="SUPFAM" id="SSF52540">
    <property type="entry name" value="P-loop containing nucleoside triphosphate hydrolases"/>
    <property type="match status" value="1"/>
</dbReference>
<comment type="caution">
    <text evidence="2">The sequence shown here is derived from an EMBL/GenBank/DDBJ whole genome shotgun (WGS) entry which is preliminary data.</text>
</comment>
<evidence type="ECO:0000259" key="1">
    <source>
        <dbReference type="Pfam" id="PF00350"/>
    </source>
</evidence>
<dbReference type="OrthoDB" id="5983025at2759"/>
<proteinExistence type="predicted"/>
<dbReference type="EMBL" id="MU825400">
    <property type="protein sequence ID" value="KAJ7392779.1"/>
    <property type="molecule type" value="Genomic_DNA"/>
</dbReference>
<gene>
    <name evidence="2" type="ORF">OS493_010436</name>
</gene>
<dbReference type="InterPro" id="IPR025662">
    <property type="entry name" value="Sigma_54_int_dom_ATP-bd_1"/>
</dbReference>
<dbReference type="AlphaFoldDB" id="A0A9X0A4S0"/>
<dbReference type="PANTHER" id="PTHR26392:SF92">
    <property type="entry name" value="PROTEIN KINASE DOMAIN-CONTAINING PROTEIN"/>
    <property type="match status" value="1"/>
</dbReference>
<name>A0A9X0A4S0_9CNID</name>
<dbReference type="Gene3D" id="3.40.50.300">
    <property type="entry name" value="P-loop containing nucleotide triphosphate hydrolases"/>
    <property type="match status" value="1"/>
</dbReference>
<dbReference type="Proteomes" id="UP001163046">
    <property type="component" value="Unassembled WGS sequence"/>
</dbReference>
<dbReference type="Pfam" id="PF00350">
    <property type="entry name" value="Dynamin_N"/>
    <property type="match status" value="1"/>
</dbReference>
<dbReference type="InterPro" id="IPR045063">
    <property type="entry name" value="Dynamin_N"/>
</dbReference>
<accession>A0A9X0A4S0</accession>
<dbReference type="PANTHER" id="PTHR26392">
    <property type="entry name" value="MITOGEN-ACTIVATED PROTEIN KINASE KINASE KINASE 7-RELATED"/>
    <property type="match status" value="1"/>
</dbReference>